<dbReference type="PANTHER" id="PTHR45649">
    <property type="entry name" value="AMINO-ACID PERMEASE BAT1"/>
    <property type="match status" value="1"/>
</dbReference>
<reference evidence="9" key="1">
    <citation type="journal article" date="2019" name="Int. J. Syst. Evol. Microbiol.">
        <title>The Global Catalogue of Microorganisms (GCM) 10K type strain sequencing project: providing services to taxonomists for standard genome sequencing and annotation.</title>
        <authorList>
            <consortium name="The Broad Institute Genomics Platform"/>
            <consortium name="The Broad Institute Genome Sequencing Center for Infectious Disease"/>
            <person name="Wu L."/>
            <person name="Ma J."/>
        </authorList>
    </citation>
    <scope>NUCLEOTIDE SEQUENCE [LARGE SCALE GENOMIC DNA]</scope>
    <source>
        <strain evidence="9">JCM 30742</strain>
    </source>
</reference>
<dbReference type="RefSeq" id="WP_345150107.1">
    <property type="nucleotide sequence ID" value="NZ_BAABEO010000011.1"/>
</dbReference>
<feature type="transmembrane region" description="Helical" evidence="7">
    <location>
        <begin position="223"/>
        <end position="248"/>
    </location>
</feature>
<evidence type="ECO:0000313" key="8">
    <source>
        <dbReference type="EMBL" id="GAA3679870.1"/>
    </source>
</evidence>
<keyword evidence="9" id="KW-1185">Reference proteome</keyword>
<keyword evidence="5 7" id="KW-0472">Membrane</keyword>
<feature type="transmembrane region" description="Helical" evidence="7">
    <location>
        <begin position="316"/>
        <end position="336"/>
    </location>
</feature>
<evidence type="ECO:0000256" key="1">
    <source>
        <dbReference type="ARBA" id="ARBA00004141"/>
    </source>
</evidence>
<name>A0ABP7C7J6_9MICC</name>
<organism evidence="8 9">
    <name type="scientific">Arthrobacter ginkgonis</name>
    <dbReference type="NCBI Taxonomy" id="1630594"/>
    <lineage>
        <taxon>Bacteria</taxon>
        <taxon>Bacillati</taxon>
        <taxon>Actinomycetota</taxon>
        <taxon>Actinomycetes</taxon>
        <taxon>Micrococcales</taxon>
        <taxon>Micrococcaceae</taxon>
        <taxon>Arthrobacter</taxon>
    </lineage>
</organism>
<protein>
    <submittedName>
        <fullName evidence="8">Amino acid permease</fullName>
    </submittedName>
</protein>
<dbReference type="PANTHER" id="PTHR45649:SF26">
    <property type="entry name" value="OS04G0435100 PROTEIN"/>
    <property type="match status" value="1"/>
</dbReference>
<proteinExistence type="predicted"/>
<comment type="subcellular location">
    <subcellularLocation>
        <location evidence="1">Membrane</location>
        <topology evidence="1">Multi-pass membrane protein</topology>
    </subcellularLocation>
</comment>
<evidence type="ECO:0000256" key="4">
    <source>
        <dbReference type="ARBA" id="ARBA00022989"/>
    </source>
</evidence>
<feature type="transmembrane region" description="Helical" evidence="7">
    <location>
        <begin position="440"/>
        <end position="460"/>
    </location>
</feature>
<dbReference type="Gene3D" id="1.20.1740.10">
    <property type="entry name" value="Amino acid/polyamine transporter I"/>
    <property type="match status" value="1"/>
</dbReference>
<feature type="transmembrane region" description="Helical" evidence="7">
    <location>
        <begin position="107"/>
        <end position="132"/>
    </location>
</feature>
<feature type="compositionally biased region" description="Polar residues" evidence="6">
    <location>
        <begin position="546"/>
        <end position="555"/>
    </location>
</feature>
<evidence type="ECO:0000256" key="3">
    <source>
        <dbReference type="ARBA" id="ARBA00022692"/>
    </source>
</evidence>
<dbReference type="Proteomes" id="UP001500752">
    <property type="component" value="Unassembled WGS sequence"/>
</dbReference>
<comment type="caution">
    <text evidence="8">The sequence shown here is derived from an EMBL/GenBank/DDBJ whole genome shotgun (WGS) entry which is preliminary data.</text>
</comment>
<keyword evidence="3 7" id="KW-0812">Transmembrane</keyword>
<keyword evidence="4 7" id="KW-1133">Transmembrane helix</keyword>
<feature type="transmembrane region" description="Helical" evidence="7">
    <location>
        <begin position="64"/>
        <end position="86"/>
    </location>
</feature>
<keyword evidence="2" id="KW-0813">Transport</keyword>
<feature type="transmembrane region" description="Helical" evidence="7">
    <location>
        <begin position="30"/>
        <end position="52"/>
    </location>
</feature>
<evidence type="ECO:0000256" key="7">
    <source>
        <dbReference type="SAM" id="Phobius"/>
    </source>
</evidence>
<feature type="region of interest" description="Disordered" evidence="6">
    <location>
        <begin position="526"/>
        <end position="555"/>
    </location>
</feature>
<evidence type="ECO:0000313" key="9">
    <source>
        <dbReference type="Proteomes" id="UP001500752"/>
    </source>
</evidence>
<dbReference type="EMBL" id="BAABEO010000011">
    <property type="protein sequence ID" value="GAA3679870.1"/>
    <property type="molecule type" value="Genomic_DNA"/>
</dbReference>
<feature type="transmembrane region" description="Helical" evidence="7">
    <location>
        <begin position="269"/>
        <end position="291"/>
    </location>
</feature>
<feature type="transmembrane region" description="Helical" evidence="7">
    <location>
        <begin position="480"/>
        <end position="498"/>
    </location>
</feature>
<dbReference type="InterPro" id="IPR002293">
    <property type="entry name" value="AA/rel_permease1"/>
</dbReference>
<dbReference type="PIRSF" id="PIRSF006060">
    <property type="entry name" value="AA_transporter"/>
    <property type="match status" value="1"/>
</dbReference>
<evidence type="ECO:0000256" key="2">
    <source>
        <dbReference type="ARBA" id="ARBA00022448"/>
    </source>
</evidence>
<feature type="transmembrane region" description="Helical" evidence="7">
    <location>
        <begin position="399"/>
        <end position="420"/>
    </location>
</feature>
<accession>A0ABP7C7J6</accession>
<dbReference type="Pfam" id="PF13520">
    <property type="entry name" value="AA_permease_2"/>
    <property type="match status" value="1"/>
</dbReference>
<sequence length="555" mass="59421">MSVSESRRSDDDVLANLGYKPELKRSWSGFSNFAISFSVISILSGPFISFFIGWNNGGPAAISWGWPIVCALILVVGLCMGELVSAMPTSGGMYYWAAKLGSLRSSYFTGWLDFLGLLAIVAAVSYGCATFIDITLSSFSQAWADGYSLTRVFLIFIGVLAVVTLLSIFSSHLLAIFNNISVWWHVIGTVAIIAIIIFVPQHHASVADVFTQRINNTGMFDGATTGLGFVFLVLPLAVILPQFTVTGYDASCHMSEETKGASNSAANGIWQAILYSAIGGWILLLGILFAVQDADAVSASGGSVVTILNQALSGPWVSAVLVISTVGQCFCALACMTSTTRMLFAFSRDGAVPGARFWTRLNKSGVPLYSVALVAVLAIVLTLPALVPVDINGAPVPVAFNAVVSIGVVGLYLAFGIPIFQRLRKGSAFQKGSWTLGRHYKWLSVVAVVEIAVTTVIAILPTSPGGVPWSPEFEWKYFNYTPLVVGGTLLTLWLAWQIRVKHTYTGPRSTVDLPAGLTSADELEVEYEEHHPGHHHHAPNEGGGQDRSNSTSPGR</sequence>
<feature type="transmembrane region" description="Helical" evidence="7">
    <location>
        <begin position="182"/>
        <end position="203"/>
    </location>
</feature>
<gene>
    <name evidence="8" type="ORF">GCM10023081_17550</name>
</gene>
<feature type="transmembrane region" description="Helical" evidence="7">
    <location>
        <begin position="366"/>
        <end position="387"/>
    </location>
</feature>
<evidence type="ECO:0000256" key="6">
    <source>
        <dbReference type="SAM" id="MobiDB-lite"/>
    </source>
</evidence>
<feature type="transmembrane region" description="Helical" evidence="7">
    <location>
        <begin position="152"/>
        <end position="175"/>
    </location>
</feature>
<evidence type="ECO:0000256" key="5">
    <source>
        <dbReference type="ARBA" id="ARBA00023136"/>
    </source>
</evidence>